<dbReference type="AlphaFoldDB" id="G9NBC7"/>
<comment type="caution">
    <text evidence="1">The sequence shown here is derived from an EMBL/GenBank/DDBJ whole genome shotgun (WGS) entry which is preliminary data.</text>
</comment>
<dbReference type="OrthoDB" id="4633509at2759"/>
<dbReference type="Proteomes" id="UP000007115">
    <property type="component" value="Unassembled WGS sequence"/>
</dbReference>
<dbReference type="VEuPathDB" id="FungiDB:TRIVIDRAFT_195990"/>
<organism evidence="1 2">
    <name type="scientific">Hypocrea virens (strain Gv29-8 / FGSC 10586)</name>
    <name type="common">Gliocladium virens</name>
    <name type="synonym">Trichoderma virens</name>
    <dbReference type="NCBI Taxonomy" id="413071"/>
    <lineage>
        <taxon>Eukaryota</taxon>
        <taxon>Fungi</taxon>
        <taxon>Dikarya</taxon>
        <taxon>Ascomycota</taxon>
        <taxon>Pezizomycotina</taxon>
        <taxon>Sordariomycetes</taxon>
        <taxon>Hypocreomycetidae</taxon>
        <taxon>Hypocreales</taxon>
        <taxon>Hypocreaceae</taxon>
        <taxon>Trichoderma</taxon>
    </lineage>
</organism>
<evidence type="ECO:0000313" key="2">
    <source>
        <dbReference type="Proteomes" id="UP000007115"/>
    </source>
</evidence>
<sequence>MIGPPDCSLSAFKTSLLHQCQFDLTTISLEACLGGSIDGYVWKSIHPESPILVNAAPTTRKDALNNHYAFSIEGHIRLQDKLKETPMTNTKIISEAPRLRKCYGWPNFKGRIIRNAHPSLWPPPLHIDKVDREMPLNRDYIAIVYEYIKDGENGPAIVKQMLEFLWFTGFSLVDSPHARNWTSGVLLDLCDVVPPRRSSWKSSNYGIRDVEMVLRS</sequence>
<reference evidence="1 2" key="1">
    <citation type="journal article" date="2011" name="Genome Biol.">
        <title>Comparative genome sequence analysis underscores mycoparasitism as the ancestral life style of Trichoderma.</title>
        <authorList>
            <person name="Kubicek C.P."/>
            <person name="Herrera-Estrella A."/>
            <person name="Seidl-Seiboth V."/>
            <person name="Martinez D.A."/>
            <person name="Druzhinina I.S."/>
            <person name="Thon M."/>
            <person name="Zeilinger S."/>
            <person name="Casas-Flores S."/>
            <person name="Horwitz B.A."/>
            <person name="Mukherjee P.K."/>
            <person name="Mukherjee M."/>
            <person name="Kredics L."/>
            <person name="Alcaraz L.D."/>
            <person name="Aerts A."/>
            <person name="Antal Z."/>
            <person name="Atanasova L."/>
            <person name="Cervantes-Badillo M.G."/>
            <person name="Challacombe J."/>
            <person name="Chertkov O."/>
            <person name="McCluskey K."/>
            <person name="Coulpier F."/>
            <person name="Deshpande N."/>
            <person name="von Doehren H."/>
            <person name="Ebbole D.J."/>
            <person name="Esquivel-Naranjo E.U."/>
            <person name="Fekete E."/>
            <person name="Flipphi M."/>
            <person name="Glaser F."/>
            <person name="Gomez-Rodriguez E.Y."/>
            <person name="Gruber S."/>
            <person name="Han C."/>
            <person name="Henrissat B."/>
            <person name="Hermosa R."/>
            <person name="Hernandez-Onate M."/>
            <person name="Karaffa L."/>
            <person name="Kosti I."/>
            <person name="Le Crom S."/>
            <person name="Lindquist E."/>
            <person name="Lucas S."/>
            <person name="Luebeck M."/>
            <person name="Luebeck P.S."/>
            <person name="Margeot A."/>
            <person name="Metz B."/>
            <person name="Misra M."/>
            <person name="Nevalainen H."/>
            <person name="Omann M."/>
            <person name="Packer N."/>
            <person name="Perrone G."/>
            <person name="Uresti-Rivera E.E."/>
            <person name="Salamov A."/>
            <person name="Schmoll M."/>
            <person name="Seiboth B."/>
            <person name="Shapiro H."/>
            <person name="Sukno S."/>
            <person name="Tamayo-Ramos J.A."/>
            <person name="Tisch D."/>
            <person name="Wiest A."/>
            <person name="Wilkinson H.H."/>
            <person name="Zhang M."/>
            <person name="Coutinho P.M."/>
            <person name="Kenerley C.M."/>
            <person name="Monte E."/>
            <person name="Baker S.E."/>
            <person name="Grigoriev I.V."/>
        </authorList>
    </citation>
    <scope>NUCLEOTIDE SEQUENCE [LARGE SCALE GENOMIC DNA]</scope>
    <source>
        <strain evidence="2">Gv29-8 / FGSC 10586</strain>
    </source>
</reference>
<dbReference type="EMBL" id="ABDF02000091">
    <property type="protein sequence ID" value="EHK16133.1"/>
    <property type="molecule type" value="Genomic_DNA"/>
</dbReference>
<name>G9NBC7_HYPVG</name>
<keyword evidence="2" id="KW-1185">Reference proteome</keyword>
<dbReference type="RefSeq" id="XP_013950330.1">
    <property type="nucleotide sequence ID" value="XM_014094855.1"/>
</dbReference>
<dbReference type="GeneID" id="25789924"/>
<accession>G9NBC7</accession>
<dbReference type="eggNOG" id="ENOG502T61Z">
    <property type="taxonomic scope" value="Eukaryota"/>
</dbReference>
<proteinExistence type="predicted"/>
<dbReference type="InParanoid" id="G9NBC7"/>
<evidence type="ECO:0000313" key="1">
    <source>
        <dbReference type="EMBL" id="EHK16133.1"/>
    </source>
</evidence>
<dbReference type="HOGENOM" id="CLU_052224_0_0_1"/>
<gene>
    <name evidence="1" type="ORF">TRIVIDRAFT_195990</name>
</gene>
<protein>
    <submittedName>
        <fullName evidence="1">Uncharacterized protein</fullName>
    </submittedName>
</protein>